<keyword evidence="8 10" id="KW-0238">DNA-binding</keyword>
<evidence type="ECO:0000259" key="9">
    <source>
        <dbReference type="PROSITE" id="PS50937"/>
    </source>
</evidence>
<evidence type="ECO:0000256" key="3">
    <source>
        <dbReference type="ARBA" id="ARBA00022490"/>
    </source>
</evidence>
<evidence type="ECO:0000256" key="2">
    <source>
        <dbReference type="ARBA" id="ARBA00010752"/>
    </source>
</evidence>
<dbReference type="RefSeq" id="WP_205307641.1">
    <property type="nucleotide sequence ID" value="NZ_BAAAVF010000011.1"/>
</dbReference>
<dbReference type="PROSITE" id="PS50937">
    <property type="entry name" value="HTH_MERR_2"/>
    <property type="match status" value="1"/>
</dbReference>
<evidence type="ECO:0000313" key="10">
    <source>
        <dbReference type="EMBL" id="MBM7479764.1"/>
    </source>
</evidence>
<dbReference type="SUPFAM" id="SSF55979">
    <property type="entry name" value="DNA clamp"/>
    <property type="match status" value="1"/>
</dbReference>
<evidence type="ECO:0000256" key="4">
    <source>
        <dbReference type="ARBA" id="ARBA00022679"/>
    </source>
</evidence>
<protein>
    <submittedName>
        <fullName evidence="10">DNA-binding transcriptional MerR regulator</fullName>
    </submittedName>
</protein>
<dbReference type="Proteomes" id="UP000698059">
    <property type="component" value="Unassembled WGS sequence"/>
</dbReference>
<accession>A0ABS2LI06</accession>
<proteinExistence type="inferred from homology"/>
<dbReference type="Pfam" id="PF02767">
    <property type="entry name" value="DNA_pol3_beta_2"/>
    <property type="match status" value="1"/>
</dbReference>
<evidence type="ECO:0000256" key="6">
    <source>
        <dbReference type="ARBA" id="ARBA00022705"/>
    </source>
</evidence>
<keyword evidence="6" id="KW-0235">DNA replication</keyword>
<dbReference type="InterPro" id="IPR000551">
    <property type="entry name" value="MerR-type_HTH_dom"/>
</dbReference>
<dbReference type="InterPro" id="IPR046938">
    <property type="entry name" value="DNA_clamp_sf"/>
</dbReference>
<keyword evidence="4" id="KW-0808">Transferase</keyword>
<comment type="similarity">
    <text evidence="2">Belongs to the beta sliding clamp family.</text>
</comment>
<dbReference type="PANTHER" id="PTHR30478:SF0">
    <property type="entry name" value="BETA SLIDING CLAMP"/>
    <property type="match status" value="1"/>
</dbReference>
<evidence type="ECO:0000256" key="8">
    <source>
        <dbReference type="ARBA" id="ARBA00023125"/>
    </source>
</evidence>
<dbReference type="PANTHER" id="PTHR30478">
    <property type="entry name" value="DNA POLYMERASE III SUBUNIT BETA"/>
    <property type="match status" value="1"/>
</dbReference>
<comment type="caution">
    <text evidence="10">The sequence shown here is derived from an EMBL/GenBank/DDBJ whole genome shotgun (WGS) entry which is preliminary data.</text>
</comment>
<sequence>MPDDLLSIGALSRTGGLPVTALRFYDAAGVLRPAHVDPATGYRWYTSAQVHTARLVASLRQAGLPVSDLVTVLAAPQESTAVLARHRRRLEEDLVAACAHLDAADGLLAQPGRCTVASADLVAAVAAVRHAVGTDPDWPGLTGILLHLDGDTLRLVGCDRFRLAVATVPARQVSGPPARVVAPLGFLETLASATLPDVGSVALGRDVLEVLGALGAPLDAAYPDYERLVRSGSSPSTTVTSDELVRTVTHADDVVAVRLDGDRVEIGPPGPPGTLGFSRSFLLDSVRATRAEHVALALDERSALSVRAADRPDHLHVLMPILLDQR</sequence>
<dbReference type="Gene3D" id="3.10.150.10">
    <property type="entry name" value="DNA Polymerase III, subunit A, domain 2"/>
    <property type="match status" value="1"/>
</dbReference>
<evidence type="ECO:0000256" key="1">
    <source>
        <dbReference type="ARBA" id="ARBA00004496"/>
    </source>
</evidence>
<keyword evidence="11" id="KW-1185">Reference proteome</keyword>
<evidence type="ECO:0000313" key="11">
    <source>
        <dbReference type="Proteomes" id="UP000698059"/>
    </source>
</evidence>
<keyword evidence="3" id="KW-0963">Cytoplasm</keyword>
<keyword evidence="7" id="KW-0239">DNA-directed DNA polymerase</keyword>
<dbReference type="SUPFAM" id="SSF46955">
    <property type="entry name" value="Putative DNA-binding domain"/>
    <property type="match status" value="1"/>
</dbReference>
<keyword evidence="5" id="KW-0548">Nucleotidyltransferase</keyword>
<feature type="domain" description="HTH merR-type" evidence="9">
    <location>
        <begin position="5"/>
        <end position="75"/>
    </location>
</feature>
<dbReference type="SMART" id="SM00422">
    <property type="entry name" value="HTH_MERR"/>
    <property type="match status" value="1"/>
</dbReference>
<dbReference type="InterPro" id="IPR022637">
    <property type="entry name" value="DNA_polIII_beta_cen"/>
</dbReference>
<evidence type="ECO:0000256" key="5">
    <source>
        <dbReference type="ARBA" id="ARBA00022695"/>
    </source>
</evidence>
<gene>
    <name evidence="10" type="ORF">JOD49_002684</name>
</gene>
<dbReference type="InterPro" id="IPR001001">
    <property type="entry name" value="DNA_polIII_beta"/>
</dbReference>
<dbReference type="InterPro" id="IPR009061">
    <property type="entry name" value="DNA-bd_dom_put_sf"/>
</dbReference>
<dbReference type="EMBL" id="JAFBBO010000001">
    <property type="protein sequence ID" value="MBM7479764.1"/>
    <property type="molecule type" value="Genomic_DNA"/>
</dbReference>
<dbReference type="Gene3D" id="1.10.1660.10">
    <property type="match status" value="1"/>
</dbReference>
<organism evidence="10 11">
    <name type="scientific">Oerskovia jenensis</name>
    <dbReference type="NCBI Taxonomy" id="162169"/>
    <lineage>
        <taxon>Bacteria</taxon>
        <taxon>Bacillati</taxon>
        <taxon>Actinomycetota</taxon>
        <taxon>Actinomycetes</taxon>
        <taxon>Micrococcales</taxon>
        <taxon>Cellulomonadaceae</taxon>
        <taxon>Oerskovia</taxon>
    </lineage>
</organism>
<comment type="subcellular location">
    <subcellularLocation>
        <location evidence="1">Cytoplasm</location>
    </subcellularLocation>
</comment>
<dbReference type="Pfam" id="PF13411">
    <property type="entry name" value="MerR_1"/>
    <property type="match status" value="1"/>
</dbReference>
<dbReference type="GO" id="GO:0003677">
    <property type="term" value="F:DNA binding"/>
    <property type="evidence" value="ECO:0007669"/>
    <property type="project" value="UniProtKB-KW"/>
</dbReference>
<evidence type="ECO:0000256" key="7">
    <source>
        <dbReference type="ARBA" id="ARBA00022932"/>
    </source>
</evidence>
<name>A0ABS2LI06_9CELL</name>
<reference evidence="10 11" key="1">
    <citation type="submission" date="2021-01" db="EMBL/GenBank/DDBJ databases">
        <title>Sequencing the genomes of 1000 actinobacteria strains.</title>
        <authorList>
            <person name="Klenk H.-P."/>
        </authorList>
    </citation>
    <scope>NUCLEOTIDE SEQUENCE [LARGE SCALE GENOMIC DNA]</scope>
    <source>
        <strain evidence="10 11">DSM 46000</strain>
    </source>
</reference>